<protein>
    <recommendedName>
        <fullName evidence="5">ABC transporter substrate-binding protein</fullName>
    </recommendedName>
</protein>
<dbReference type="InterPro" id="IPR006059">
    <property type="entry name" value="SBP"/>
</dbReference>
<organism evidence="3 4">
    <name type="scientific">Spongiactinospora rosea</name>
    <dbReference type="NCBI Taxonomy" id="2248750"/>
    <lineage>
        <taxon>Bacteria</taxon>
        <taxon>Bacillati</taxon>
        <taxon>Actinomycetota</taxon>
        <taxon>Actinomycetes</taxon>
        <taxon>Streptosporangiales</taxon>
        <taxon>Streptosporangiaceae</taxon>
        <taxon>Spongiactinospora</taxon>
    </lineage>
</organism>
<feature type="signal peptide" evidence="2">
    <location>
        <begin position="1"/>
        <end position="28"/>
    </location>
</feature>
<gene>
    <name evidence="3" type="ORF">DP939_28740</name>
</gene>
<dbReference type="PROSITE" id="PS51257">
    <property type="entry name" value="PROKAR_LIPOPROTEIN"/>
    <property type="match status" value="1"/>
</dbReference>
<sequence length="355" mass="39101">MHMPRRSTVMIKIIPCATAFLAAVALLAGCGGETGPTVSDRSVVFVGTGGAYQAAQREAFVKPFAASSGIKVVEDQPVTYAKLKTMVDSGRVTWDVVEADPFYAIANCGRYIEKIDLTVVDVSKIDKELVSECGVPDMKSAFLLVYNTEKFGQNPPTSWRDFFDTKKFPGKRGMMNDAKEGGLEISLVADGVPTDKLYPIDYTRAFRKLDTIRNDLKFFTTGAEQQQAMETGQVDMVLAWPGRASQAAHNGAKIAPVWNQPMFFWDVLVVPKGTAHKTEAMKFIAHAITPAAQATLTQHIAYAPIHPDAKLPADEVTRQYLPLGQDKGTGFLRNMSWWAQNLDTATQKWTAWISR</sequence>
<dbReference type="SUPFAM" id="SSF53850">
    <property type="entry name" value="Periplasmic binding protein-like II"/>
    <property type="match status" value="1"/>
</dbReference>
<evidence type="ECO:0000313" key="4">
    <source>
        <dbReference type="Proteomes" id="UP000253303"/>
    </source>
</evidence>
<reference evidence="3 4" key="1">
    <citation type="submission" date="2018-06" db="EMBL/GenBank/DDBJ databases">
        <title>Sphaerisporangium craniellae sp. nov., isolated from a marine sponge in the South China Sea.</title>
        <authorList>
            <person name="Li L."/>
        </authorList>
    </citation>
    <scope>NUCLEOTIDE SEQUENCE [LARGE SCALE GENOMIC DNA]</scope>
    <source>
        <strain evidence="3 4">LHW63015</strain>
    </source>
</reference>
<dbReference type="EMBL" id="QMEY01000015">
    <property type="protein sequence ID" value="RBQ16677.1"/>
    <property type="molecule type" value="Genomic_DNA"/>
</dbReference>
<proteinExistence type="predicted"/>
<dbReference type="PANTHER" id="PTHR30222:SF2">
    <property type="entry name" value="ABC TRANSPORTER SUBSTRATE-BINDING PROTEIN"/>
    <property type="match status" value="1"/>
</dbReference>
<evidence type="ECO:0000256" key="2">
    <source>
        <dbReference type="SAM" id="SignalP"/>
    </source>
</evidence>
<feature type="chain" id="PRO_5039610953" description="ABC transporter substrate-binding protein" evidence="2">
    <location>
        <begin position="29"/>
        <end position="355"/>
    </location>
</feature>
<evidence type="ECO:0008006" key="5">
    <source>
        <dbReference type="Google" id="ProtNLM"/>
    </source>
</evidence>
<keyword evidence="4" id="KW-1185">Reference proteome</keyword>
<dbReference type="Proteomes" id="UP000253303">
    <property type="component" value="Unassembled WGS sequence"/>
</dbReference>
<keyword evidence="1 2" id="KW-0732">Signal</keyword>
<accession>A0A366LSF1</accession>
<dbReference type="Gene3D" id="3.40.190.10">
    <property type="entry name" value="Periplasmic binding protein-like II"/>
    <property type="match status" value="2"/>
</dbReference>
<name>A0A366LSF1_9ACTN</name>
<evidence type="ECO:0000256" key="1">
    <source>
        <dbReference type="ARBA" id="ARBA00022729"/>
    </source>
</evidence>
<comment type="caution">
    <text evidence="3">The sequence shown here is derived from an EMBL/GenBank/DDBJ whole genome shotgun (WGS) entry which is preliminary data.</text>
</comment>
<dbReference type="Pfam" id="PF13416">
    <property type="entry name" value="SBP_bac_8"/>
    <property type="match status" value="1"/>
</dbReference>
<dbReference type="AlphaFoldDB" id="A0A366LSF1"/>
<evidence type="ECO:0000313" key="3">
    <source>
        <dbReference type="EMBL" id="RBQ16677.1"/>
    </source>
</evidence>
<dbReference type="PANTHER" id="PTHR30222">
    <property type="entry name" value="SPERMIDINE/PUTRESCINE-BINDING PERIPLASMIC PROTEIN"/>
    <property type="match status" value="1"/>
</dbReference>
<dbReference type="CDD" id="cd13589">
    <property type="entry name" value="PBP2_polyamine_RpCGA009"/>
    <property type="match status" value="1"/>
</dbReference>